<protein>
    <submittedName>
        <fullName evidence="1">Uncharacterized protein</fullName>
    </submittedName>
</protein>
<evidence type="ECO:0000313" key="1">
    <source>
        <dbReference type="EMBL" id="GAH11714.1"/>
    </source>
</evidence>
<reference evidence="1" key="1">
    <citation type="journal article" date="2014" name="Front. Microbiol.">
        <title>High frequency of phylogenetically diverse reductive dehalogenase-homologous genes in deep subseafloor sedimentary metagenomes.</title>
        <authorList>
            <person name="Kawai M."/>
            <person name="Futagami T."/>
            <person name="Toyoda A."/>
            <person name="Takaki Y."/>
            <person name="Nishi S."/>
            <person name="Hori S."/>
            <person name="Arai W."/>
            <person name="Tsubouchi T."/>
            <person name="Morono Y."/>
            <person name="Uchiyama I."/>
            <person name="Ito T."/>
            <person name="Fujiyama A."/>
            <person name="Inagaki F."/>
            <person name="Takami H."/>
        </authorList>
    </citation>
    <scope>NUCLEOTIDE SEQUENCE</scope>
    <source>
        <strain evidence="1">Expedition CK06-06</strain>
    </source>
</reference>
<accession>X1E3F7</accession>
<name>X1E3F7_9ZZZZ</name>
<organism evidence="1">
    <name type="scientific">marine sediment metagenome</name>
    <dbReference type="NCBI Taxonomy" id="412755"/>
    <lineage>
        <taxon>unclassified sequences</taxon>
        <taxon>metagenomes</taxon>
        <taxon>ecological metagenomes</taxon>
    </lineage>
</organism>
<feature type="non-terminal residue" evidence="1">
    <location>
        <position position="1"/>
    </location>
</feature>
<dbReference type="AlphaFoldDB" id="X1E3F7"/>
<gene>
    <name evidence="1" type="ORF">S01H4_52312</name>
</gene>
<dbReference type="EMBL" id="BART01029872">
    <property type="protein sequence ID" value="GAH11714.1"/>
    <property type="molecule type" value="Genomic_DNA"/>
</dbReference>
<proteinExistence type="predicted"/>
<sequence>LDLPIAGVIEDDPKLLRRMEKGNLSFDDNTIFGSALKEIAEKILDYNLGQT</sequence>
<comment type="caution">
    <text evidence="1">The sequence shown here is derived from an EMBL/GenBank/DDBJ whole genome shotgun (WGS) entry which is preliminary data.</text>
</comment>